<dbReference type="PROSITE" id="PS50405">
    <property type="entry name" value="GST_CTER"/>
    <property type="match status" value="1"/>
</dbReference>
<dbReference type="RefSeq" id="WP_121939534.1">
    <property type="nucleotide sequence ID" value="NZ_REFR01000013.1"/>
</dbReference>
<evidence type="ECO:0000313" key="3">
    <source>
        <dbReference type="EMBL" id="RMB04610.1"/>
    </source>
</evidence>
<dbReference type="FunCoup" id="A0A3M0C8C3">
    <property type="interactions" value="16"/>
</dbReference>
<gene>
    <name evidence="3" type="ORF">BXY39_2880</name>
</gene>
<dbReference type="PANTHER" id="PTHR43968">
    <property type="match status" value="1"/>
</dbReference>
<dbReference type="SFLD" id="SFLDS00019">
    <property type="entry name" value="Glutathione_Transferase_(cytos"/>
    <property type="match status" value="1"/>
</dbReference>
<dbReference type="PROSITE" id="PS50404">
    <property type="entry name" value="GST_NTER"/>
    <property type="match status" value="1"/>
</dbReference>
<proteinExistence type="predicted"/>
<dbReference type="SUPFAM" id="SSF47616">
    <property type="entry name" value="GST C-terminal domain-like"/>
    <property type="match status" value="1"/>
</dbReference>
<keyword evidence="3" id="KW-0808">Transferase</keyword>
<dbReference type="Pfam" id="PF13410">
    <property type="entry name" value="GST_C_2"/>
    <property type="match status" value="1"/>
</dbReference>
<dbReference type="InterPro" id="IPR040079">
    <property type="entry name" value="Glutathione_S-Trfase"/>
</dbReference>
<reference evidence="3 4" key="1">
    <citation type="submission" date="2018-10" db="EMBL/GenBank/DDBJ databases">
        <title>Genomic Encyclopedia of Archaeal and Bacterial Type Strains, Phase II (KMG-II): from individual species to whole genera.</title>
        <authorList>
            <person name="Goeker M."/>
        </authorList>
    </citation>
    <scope>NUCLEOTIDE SEQUENCE [LARGE SCALE GENOMIC DNA]</scope>
    <source>
        <strain evidence="3 4">DSM 25217</strain>
    </source>
</reference>
<accession>A0A3M0C8C3</accession>
<dbReference type="SFLD" id="SFLDG00358">
    <property type="entry name" value="Main_(cytGST)"/>
    <property type="match status" value="1"/>
</dbReference>
<dbReference type="InParanoid" id="A0A3M0C8C3"/>
<dbReference type="Proteomes" id="UP000271227">
    <property type="component" value="Unassembled WGS sequence"/>
</dbReference>
<organism evidence="3 4">
    <name type="scientific">Eilatimonas milleporae</name>
    <dbReference type="NCBI Taxonomy" id="911205"/>
    <lineage>
        <taxon>Bacteria</taxon>
        <taxon>Pseudomonadati</taxon>
        <taxon>Pseudomonadota</taxon>
        <taxon>Alphaproteobacteria</taxon>
        <taxon>Kordiimonadales</taxon>
        <taxon>Kordiimonadaceae</taxon>
        <taxon>Eilatimonas</taxon>
    </lineage>
</organism>
<feature type="domain" description="GST C-terminal" evidence="2">
    <location>
        <begin position="85"/>
        <end position="211"/>
    </location>
</feature>
<dbReference type="OrthoDB" id="9782992at2"/>
<dbReference type="AlphaFoldDB" id="A0A3M0C8C3"/>
<keyword evidence="4" id="KW-1185">Reference proteome</keyword>
<evidence type="ECO:0000259" key="1">
    <source>
        <dbReference type="PROSITE" id="PS50404"/>
    </source>
</evidence>
<dbReference type="PANTHER" id="PTHR43968:SF6">
    <property type="entry name" value="GLUTATHIONE S-TRANSFERASE OMEGA"/>
    <property type="match status" value="1"/>
</dbReference>
<dbReference type="Gene3D" id="3.40.30.10">
    <property type="entry name" value="Glutaredoxin"/>
    <property type="match status" value="1"/>
</dbReference>
<dbReference type="CDD" id="cd00299">
    <property type="entry name" value="GST_C_family"/>
    <property type="match status" value="1"/>
</dbReference>
<dbReference type="GO" id="GO:0016740">
    <property type="term" value="F:transferase activity"/>
    <property type="evidence" value="ECO:0007669"/>
    <property type="project" value="UniProtKB-KW"/>
</dbReference>
<feature type="domain" description="GST N-terminal" evidence="1">
    <location>
        <begin position="1"/>
        <end position="80"/>
    </location>
</feature>
<dbReference type="InterPro" id="IPR010987">
    <property type="entry name" value="Glutathione-S-Trfase_C-like"/>
</dbReference>
<evidence type="ECO:0000259" key="2">
    <source>
        <dbReference type="PROSITE" id="PS50405"/>
    </source>
</evidence>
<dbReference type="Gene3D" id="1.20.1050.10">
    <property type="match status" value="1"/>
</dbReference>
<dbReference type="InterPro" id="IPR036249">
    <property type="entry name" value="Thioredoxin-like_sf"/>
</dbReference>
<dbReference type="Pfam" id="PF13417">
    <property type="entry name" value="GST_N_3"/>
    <property type="match status" value="1"/>
</dbReference>
<name>A0A3M0C8C3_9PROT</name>
<dbReference type="SUPFAM" id="SSF52833">
    <property type="entry name" value="Thioredoxin-like"/>
    <property type="match status" value="1"/>
</dbReference>
<dbReference type="EMBL" id="REFR01000013">
    <property type="protein sequence ID" value="RMB04610.1"/>
    <property type="molecule type" value="Genomic_DNA"/>
</dbReference>
<sequence length="219" mass="23836">MKLFGAHLSPFYERAVIVLDIKGALDKVRLEMPPGGLGSTDHLAHTPTGKIPYLMLDDGTVLIEGQVIAEYFDRVFDGPSLTPEDPVEAAKAHMAARLYDLYVVRAFSPVLMAEVFGRRDEAAIDDAVKTAIPRALDELEHFLPGGCSRAVGDRWTIADAALIPFLFQYDTFVKGYGVDAFAGRPKLAAWAEAVGKTDIAARALERMGRTLAMLKASRG</sequence>
<comment type="caution">
    <text evidence="3">The sequence shown here is derived from an EMBL/GenBank/DDBJ whole genome shotgun (WGS) entry which is preliminary data.</text>
</comment>
<protein>
    <submittedName>
        <fullName evidence="3">Glutathione S-transferase</fullName>
    </submittedName>
</protein>
<evidence type="ECO:0000313" key="4">
    <source>
        <dbReference type="Proteomes" id="UP000271227"/>
    </source>
</evidence>
<dbReference type="InterPro" id="IPR036282">
    <property type="entry name" value="Glutathione-S-Trfase_C_sf"/>
</dbReference>
<dbReference type="InterPro" id="IPR050983">
    <property type="entry name" value="GST_Omega/HSP26"/>
</dbReference>
<dbReference type="InterPro" id="IPR004045">
    <property type="entry name" value="Glutathione_S-Trfase_N"/>
</dbReference>
<dbReference type="GO" id="GO:0005737">
    <property type="term" value="C:cytoplasm"/>
    <property type="evidence" value="ECO:0007669"/>
    <property type="project" value="TreeGrafter"/>
</dbReference>